<evidence type="ECO:0000256" key="2">
    <source>
        <dbReference type="ARBA" id="ARBA00022679"/>
    </source>
</evidence>
<comment type="subunit">
    <text evidence="8">Monomer.</text>
</comment>
<evidence type="ECO:0000313" key="11">
    <source>
        <dbReference type="Proteomes" id="UP000770889"/>
    </source>
</evidence>
<dbReference type="GO" id="GO:0005737">
    <property type="term" value="C:cytoplasm"/>
    <property type="evidence" value="ECO:0007669"/>
    <property type="project" value="UniProtKB-SubCell"/>
</dbReference>
<organism evidence="10 11">
    <name type="scientific">Candidatus Thiodiazotropha taylori</name>
    <dbReference type="NCBI Taxonomy" id="2792791"/>
    <lineage>
        <taxon>Bacteria</taxon>
        <taxon>Pseudomonadati</taxon>
        <taxon>Pseudomonadota</taxon>
        <taxon>Gammaproteobacteria</taxon>
        <taxon>Chromatiales</taxon>
        <taxon>Sedimenticolaceae</taxon>
        <taxon>Candidatus Thiodiazotropha</taxon>
    </lineage>
</organism>
<accession>A0A944MBX3</accession>
<comment type="subcellular location">
    <subcellularLocation>
        <location evidence="8">Cytoplasm</location>
    </subcellularLocation>
</comment>
<evidence type="ECO:0000256" key="6">
    <source>
        <dbReference type="ARBA" id="ARBA00023134"/>
    </source>
</evidence>
<keyword evidence="2 8" id="KW-0808">Transferase</keyword>
<dbReference type="GO" id="GO:0061603">
    <property type="term" value="F:molybdenum cofactor guanylyltransferase activity"/>
    <property type="evidence" value="ECO:0007669"/>
    <property type="project" value="UniProtKB-EC"/>
</dbReference>
<dbReference type="InterPro" id="IPR013482">
    <property type="entry name" value="Molybde_CF_guanTrfase"/>
</dbReference>
<feature type="binding site" evidence="8">
    <location>
        <begin position="12"/>
        <end position="14"/>
    </location>
    <ligand>
        <name>GTP</name>
        <dbReference type="ChEBI" id="CHEBI:37565"/>
    </ligand>
</feature>
<evidence type="ECO:0000256" key="1">
    <source>
        <dbReference type="ARBA" id="ARBA00022490"/>
    </source>
</evidence>
<dbReference type="GO" id="GO:0046872">
    <property type="term" value="F:metal ion binding"/>
    <property type="evidence" value="ECO:0007669"/>
    <property type="project" value="UniProtKB-KW"/>
</dbReference>
<dbReference type="PANTHER" id="PTHR19136">
    <property type="entry name" value="MOLYBDENUM COFACTOR GUANYLYLTRANSFERASE"/>
    <property type="match status" value="1"/>
</dbReference>
<comment type="domain">
    <text evidence="8">The N-terminal domain determines nucleotide recognition and specific binding, while the C-terminal domain determines the specific binding to the target protein.</text>
</comment>
<feature type="domain" description="MobA-like NTP transferase" evidence="9">
    <location>
        <begin position="9"/>
        <end position="159"/>
    </location>
</feature>
<dbReference type="Pfam" id="PF12804">
    <property type="entry name" value="NTP_transf_3"/>
    <property type="match status" value="1"/>
</dbReference>
<comment type="catalytic activity">
    <reaction evidence="8">
        <text>Mo-molybdopterin + GTP + H(+) = Mo-molybdopterin guanine dinucleotide + diphosphate</text>
        <dbReference type="Rhea" id="RHEA:34243"/>
        <dbReference type="ChEBI" id="CHEBI:15378"/>
        <dbReference type="ChEBI" id="CHEBI:33019"/>
        <dbReference type="ChEBI" id="CHEBI:37565"/>
        <dbReference type="ChEBI" id="CHEBI:71302"/>
        <dbReference type="ChEBI" id="CHEBI:71310"/>
        <dbReference type="EC" id="2.7.7.77"/>
    </reaction>
</comment>
<comment type="cofactor">
    <cofactor evidence="8">
        <name>Mg(2+)</name>
        <dbReference type="ChEBI" id="CHEBI:18420"/>
    </cofactor>
</comment>
<comment type="similarity">
    <text evidence="8">Belongs to the MobA family.</text>
</comment>
<keyword evidence="7 8" id="KW-0501">Molybdenum cofactor biosynthesis</keyword>
<keyword evidence="5 8" id="KW-0460">Magnesium</keyword>
<dbReference type="HAMAP" id="MF_00316">
    <property type="entry name" value="MobA"/>
    <property type="match status" value="1"/>
</dbReference>
<feature type="binding site" evidence="8">
    <location>
        <position position="101"/>
    </location>
    <ligand>
        <name>GTP</name>
        <dbReference type="ChEBI" id="CHEBI:37565"/>
    </ligand>
</feature>
<evidence type="ECO:0000256" key="4">
    <source>
        <dbReference type="ARBA" id="ARBA00022741"/>
    </source>
</evidence>
<keyword evidence="10" id="KW-0548">Nucleotidyltransferase</keyword>
<evidence type="ECO:0000256" key="3">
    <source>
        <dbReference type="ARBA" id="ARBA00022723"/>
    </source>
</evidence>
<dbReference type="EMBL" id="JAHHGM010000029">
    <property type="protein sequence ID" value="MBT2991176.1"/>
    <property type="molecule type" value="Genomic_DNA"/>
</dbReference>
<keyword evidence="4 8" id="KW-0547">Nucleotide-binding</keyword>
<dbReference type="PANTHER" id="PTHR19136:SF81">
    <property type="entry name" value="MOLYBDENUM COFACTOR GUANYLYLTRANSFERASE"/>
    <property type="match status" value="1"/>
</dbReference>
<name>A0A944MBX3_9GAMM</name>
<keyword evidence="6 8" id="KW-0342">GTP-binding</keyword>
<dbReference type="SUPFAM" id="SSF53448">
    <property type="entry name" value="Nucleotide-diphospho-sugar transferases"/>
    <property type="match status" value="1"/>
</dbReference>
<proteinExistence type="inferred from homology"/>
<comment type="caution">
    <text evidence="10">The sequence shown here is derived from an EMBL/GenBank/DDBJ whole genome shotgun (WGS) entry which is preliminary data.</text>
</comment>
<comment type="function">
    <text evidence="8">Transfers a GMP moiety from GTP to Mo-molybdopterin (Mo-MPT) cofactor (Moco or molybdenum cofactor) to form Mo-molybdopterin guanine dinucleotide (Mo-MGD) cofactor.</text>
</comment>
<evidence type="ECO:0000256" key="7">
    <source>
        <dbReference type="ARBA" id="ARBA00023150"/>
    </source>
</evidence>
<sequence length="197" mass="21775">MTKYTSVTAVILAGGRGRRMGGEDKGLIELNGEPLIQHVITSIVPQVGQLLINANRNRARYEAFGYPVVADSLLNYQGPLAGFIAALEAITTEDMLTLPCDGPLVPADMVERLYQARQTANAEIAVAHDGKRLQPVHALIPKRLSESLHHYLDGGDRKIDLWYERHRVAYADFSDIPRTFININTLQERDNLQGSAA</sequence>
<dbReference type="GO" id="GO:1902758">
    <property type="term" value="P:bis(molybdopterin guanine dinucleotide)molybdenum biosynthetic process"/>
    <property type="evidence" value="ECO:0007669"/>
    <property type="project" value="TreeGrafter"/>
</dbReference>
<dbReference type="NCBIfam" id="TIGR02665">
    <property type="entry name" value="molyb_mobA"/>
    <property type="match status" value="1"/>
</dbReference>
<gene>
    <name evidence="8 10" type="primary">mobA</name>
    <name evidence="10" type="ORF">KME65_19625</name>
</gene>
<evidence type="ECO:0000313" key="10">
    <source>
        <dbReference type="EMBL" id="MBT2991176.1"/>
    </source>
</evidence>
<reference evidence="10 11" key="1">
    <citation type="submission" date="2021-05" db="EMBL/GenBank/DDBJ databases">
        <title>Genetic and Functional Diversity in Clade A Lucinid endosymbionts from the Bahamas.</title>
        <authorList>
            <person name="Giani N.M."/>
            <person name="Engel A.S."/>
            <person name="Campbell B.J."/>
        </authorList>
    </citation>
    <scope>NUCLEOTIDE SEQUENCE [LARGE SCALE GENOMIC DNA]</scope>
    <source>
        <strain evidence="10">LUC16012Gg_MoonRockCtena</strain>
    </source>
</reference>
<dbReference type="InterPro" id="IPR029044">
    <property type="entry name" value="Nucleotide-diphossugar_trans"/>
</dbReference>
<keyword evidence="3 8" id="KW-0479">Metal-binding</keyword>
<dbReference type="Proteomes" id="UP000770889">
    <property type="component" value="Unassembled WGS sequence"/>
</dbReference>
<keyword evidence="1 8" id="KW-0963">Cytoplasm</keyword>
<dbReference type="InterPro" id="IPR025877">
    <property type="entry name" value="MobA-like_NTP_Trfase"/>
</dbReference>
<evidence type="ECO:0000256" key="5">
    <source>
        <dbReference type="ARBA" id="ARBA00022842"/>
    </source>
</evidence>
<protein>
    <recommendedName>
        <fullName evidence="8">Molybdenum cofactor guanylyltransferase</fullName>
        <shortName evidence="8">MoCo guanylyltransferase</shortName>
        <ecNumber evidence="8">2.7.7.77</ecNumber>
    </recommendedName>
    <alternativeName>
        <fullName evidence="8">GTP:molybdopterin guanylyltransferase</fullName>
    </alternativeName>
    <alternativeName>
        <fullName evidence="8">Mo-MPT guanylyltransferase</fullName>
    </alternativeName>
    <alternativeName>
        <fullName evidence="8">Molybdopterin guanylyltransferase</fullName>
    </alternativeName>
    <alternativeName>
        <fullName evidence="8">Molybdopterin-guanine dinucleotide synthase</fullName>
        <shortName evidence="8">MGD synthase</shortName>
    </alternativeName>
</protein>
<feature type="binding site" evidence="8">
    <location>
        <position position="53"/>
    </location>
    <ligand>
        <name>GTP</name>
        <dbReference type="ChEBI" id="CHEBI:37565"/>
    </ligand>
</feature>
<evidence type="ECO:0000256" key="8">
    <source>
        <dbReference type="HAMAP-Rule" id="MF_00316"/>
    </source>
</evidence>
<evidence type="ECO:0000259" key="9">
    <source>
        <dbReference type="Pfam" id="PF12804"/>
    </source>
</evidence>
<dbReference type="AlphaFoldDB" id="A0A944MBX3"/>
<dbReference type="GO" id="GO:0005525">
    <property type="term" value="F:GTP binding"/>
    <property type="evidence" value="ECO:0007669"/>
    <property type="project" value="UniProtKB-UniRule"/>
</dbReference>
<dbReference type="Gene3D" id="3.90.550.10">
    <property type="entry name" value="Spore Coat Polysaccharide Biosynthesis Protein SpsA, Chain A"/>
    <property type="match status" value="1"/>
</dbReference>
<feature type="binding site" evidence="8">
    <location>
        <position position="101"/>
    </location>
    <ligand>
        <name>Mg(2+)</name>
        <dbReference type="ChEBI" id="CHEBI:18420"/>
    </ligand>
</feature>
<feature type="binding site" evidence="8">
    <location>
        <position position="71"/>
    </location>
    <ligand>
        <name>GTP</name>
        <dbReference type="ChEBI" id="CHEBI:37565"/>
    </ligand>
</feature>
<feature type="binding site" evidence="8">
    <location>
        <position position="25"/>
    </location>
    <ligand>
        <name>GTP</name>
        <dbReference type="ChEBI" id="CHEBI:37565"/>
    </ligand>
</feature>
<dbReference type="CDD" id="cd02503">
    <property type="entry name" value="MobA"/>
    <property type="match status" value="1"/>
</dbReference>
<dbReference type="EC" id="2.7.7.77" evidence="8"/>